<evidence type="ECO:0000256" key="1">
    <source>
        <dbReference type="SAM" id="MobiDB-lite"/>
    </source>
</evidence>
<dbReference type="EMBL" id="KB456268">
    <property type="protein sequence ID" value="EMF10002.1"/>
    <property type="molecule type" value="Genomic_DNA"/>
</dbReference>
<sequence>MRPRRNTVLSTSPSMSSADSITSSPIASSNESIHEKTFDGFPDSPTLPLPATTKENWTKPRRDKAMVVKTLLAVCGVVMLWQYLSMSSWLHSHNASASASASVRTESQSRTQADMEWIAANALPDEPTALVVADPVGTSRWTISIPHNYTFPLPTHYYKDMCSQGDTMRAGLSVDSGYSHAKHWWQRSGYFATDPTYLDIKEAEDLGALPKSKGDSSNVCERSMTFVLDDKEASFGKTLLLLWMSYGLAQEEGRSFFIDDSTWAWGKFSAYFRPPPAPQCARPPPHQIVPCPHSARHVAVSSTTARWTFGRSFEKEFRATHKHGLASQRRIFDLARAGYKALFVLTGEDALYAASRIAKLQDDATAHHGSLVGMQIRRGDLHPFEYEYNGDYLPLERYAAAARSLLQSGHDTAAASGLNDPEHIGSPLVLASDDPRILDAAELQQAAAPFTVQRAQERIQLATKDVLDQSSPKTPERAPGSAYVKHVDENTGWEGGFFSGLFFSLGGGGSSGSNPADDQRMQLRHLVGRAYLLDFAVLGASDGVVCAISSATCRAVAVMMGWDAVREGKWLNVDDKRSWSWNGGR</sequence>
<name>M3CC98_SPHMS</name>
<dbReference type="GO" id="GO:0046921">
    <property type="term" value="F:alpha-(1-&gt;6)-fucosyltransferase activity"/>
    <property type="evidence" value="ECO:0007669"/>
    <property type="project" value="TreeGrafter"/>
</dbReference>
<proteinExistence type="predicted"/>
<keyword evidence="4" id="KW-1185">Reference proteome</keyword>
<gene>
    <name evidence="3" type="ORF">SEPMUDRAFT_151072</name>
</gene>
<evidence type="ECO:0000313" key="3">
    <source>
        <dbReference type="EMBL" id="EMF10002.1"/>
    </source>
</evidence>
<dbReference type="Proteomes" id="UP000016931">
    <property type="component" value="Unassembled WGS sequence"/>
</dbReference>
<dbReference type="AlphaFoldDB" id="M3CC98"/>
<protein>
    <submittedName>
        <fullName evidence="3">Uncharacterized protein</fullName>
    </submittedName>
</protein>
<dbReference type="OMA" id="HEMLPCP"/>
<reference evidence="3 4" key="1">
    <citation type="journal article" date="2012" name="PLoS Pathog.">
        <title>Diverse lifestyles and strategies of plant pathogenesis encoded in the genomes of eighteen Dothideomycetes fungi.</title>
        <authorList>
            <person name="Ohm R.A."/>
            <person name="Feau N."/>
            <person name="Henrissat B."/>
            <person name="Schoch C.L."/>
            <person name="Horwitz B.A."/>
            <person name="Barry K.W."/>
            <person name="Condon B.J."/>
            <person name="Copeland A.C."/>
            <person name="Dhillon B."/>
            <person name="Glaser F."/>
            <person name="Hesse C.N."/>
            <person name="Kosti I."/>
            <person name="LaButti K."/>
            <person name="Lindquist E.A."/>
            <person name="Lucas S."/>
            <person name="Salamov A.A."/>
            <person name="Bradshaw R.E."/>
            <person name="Ciuffetti L."/>
            <person name="Hamelin R.C."/>
            <person name="Kema G.H.J."/>
            <person name="Lawrence C."/>
            <person name="Scott J.A."/>
            <person name="Spatafora J.W."/>
            <person name="Turgeon B.G."/>
            <person name="de Wit P.J.G.M."/>
            <person name="Zhong S."/>
            <person name="Goodwin S.B."/>
            <person name="Grigoriev I.V."/>
        </authorList>
    </citation>
    <scope>NUCLEOTIDE SEQUENCE [LARGE SCALE GENOMIC DNA]</scope>
    <source>
        <strain evidence="3 4">SO2202</strain>
    </source>
</reference>
<dbReference type="eggNOG" id="ENOG502S04M">
    <property type="taxonomic scope" value="Eukaryota"/>
</dbReference>
<keyword evidence="2" id="KW-0472">Membrane</keyword>
<accession>M3CC98</accession>
<dbReference type="PANTHER" id="PTHR13132">
    <property type="entry name" value="ALPHA- 1,6 -FUCOSYLTRANSFERASE"/>
    <property type="match status" value="1"/>
</dbReference>
<evidence type="ECO:0000313" key="4">
    <source>
        <dbReference type="Proteomes" id="UP000016931"/>
    </source>
</evidence>
<dbReference type="GO" id="GO:0006487">
    <property type="term" value="P:protein N-linked glycosylation"/>
    <property type="evidence" value="ECO:0007669"/>
    <property type="project" value="TreeGrafter"/>
</dbReference>
<dbReference type="PANTHER" id="PTHR13132:SF29">
    <property type="entry name" value="ALPHA-(1,6)-FUCOSYLTRANSFERASE"/>
    <property type="match status" value="1"/>
</dbReference>
<dbReference type="HOGENOM" id="CLU_035511_0_0_1"/>
<dbReference type="GeneID" id="27903715"/>
<organism evidence="3 4">
    <name type="scientific">Sphaerulina musiva (strain SO2202)</name>
    <name type="common">Poplar stem canker fungus</name>
    <name type="synonym">Septoria musiva</name>
    <dbReference type="NCBI Taxonomy" id="692275"/>
    <lineage>
        <taxon>Eukaryota</taxon>
        <taxon>Fungi</taxon>
        <taxon>Dikarya</taxon>
        <taxon>Ascomycota</taxon>
        <taxon>Pezizomycotina</taxon>
        <taxon>Dothideomycetes</taxon>
        <taxon>Dothideomycetidae</taxon>
        <taxon>Mycosphaerellales</taxon>
        <taxon>Mycosphaerellaceae</taxon>
        <taxon>Sphaerulina</taxon>
    </lineage>
</organism>
<feature type="transmembrane region" description="Helical" evidence="2">
    <location>
        <begin position="66"/>
        <end position="84"/>
    </location>
</feature>
<feature type="compositionally biased region" description="Polar residues" evidence="1">
    <location>
        <begin position="7"/>
        <end position="31"/>
    </location>
</feature>
<dbReference type="RefSeq" id="XP_016758123.1">
    <property type="nucleotide sequence ID" value="XM_016906578.1"/>
</dbReference>
<keyword evidence="2" id="KW-1133">Transmembrane helix</keyword>
<dbReference type="OrthoDB" id="2392789at2759"/>
<keyword evidence="2" id="KW-0812">Transmembrane</keyword>
<feature type="region of interest" description="Disordered" evidence="1">
    <location>
        <begin position="1"/>
        <end position="59"/>
    </location>
</feature>
<evidence type="ECO:0000256" key="2">
    <source>
        <dbReference type="SAM" id="Phobius"/>
    </source>
</evidence>